<evidence type="ECO:0000313" key="1">
    <source>
        <dbReference type="EMBL" id="MBC1937860.1"/>
    </source>
</evidence>
<dbReference type="AlphaFoldDB" id="A0A7X0Y6F1"/>
<protein>
    <submittedName>
        <fullName evidence="1">Uncharacterized protein</fullName>
    </submittedName>
</protein>
<dbReference type="Proteomes" id="UP000535908">
    <property type="component" value="Unassembled WGS sequence"/>
</dbReference>
<comment type="caution">
    <text evidence="1">The sequence shown here is derived from an EMBL/GenBank/DDBJ whole genome shotgun (WGS) entry which is preliminary data.</text>
</comment>
<name>A0A7X0Y6F1_9LIST</name>
<organism evidence="1 2">
    <name type="scientific">Listeria grandensis</name>
    <dbReference type="NCBI Taxonomy" id="1494963"/>
    <lineage>
        <taxon>Bacteria</taxon>
        <taxon>Bacillati</taxon>
        <taxon>Bacillota</taxon>
        <taxon>Bacilli</taxon>
        <taxon>Bacillales</taxon>
        <taxon>Listeriaceae</taxon>
        <taxon>Listeria</taxon>
    </lineage>
</organism>
<sequence>MTYSDKQVRWADALRREVFDSEALLLQCFEKELLASDVVEKDEVEALLQTWVHAVREMLAKQDALFFINKFGKHGTNPGEVHLFILRELQEEFPDYALSDLNGCFDRLESVHRE</sequence>
<proteinExistence type="predicted"/>
<dbReference type="EMBL" id="JAARWN010000027">
    <property type="protein sequence ID" value="MBC1937860.1"/>
    <property type="molecule type" value="Genomic_DNA"/>
</dbReference>
<gene>
    <name evidence="1" type="ORF">HCA69_15965</name>
</gene>
<evidence type="ECO:0000313" key="2">
    <source>
        <dbReference type="Proteomes" id="UP000535908"/>
    </source>
</evidence>
<accession>A0A7X0Y6F1</accession>
<reference evidence="1 2" key="1">
    <citation type="submission" date="2020-03" db="EMBL/GenBank/DDBJ databases">
        <title>Soil Listeria distribution.</title>
        <authorList>
            <person name="Liao J."/>
            <person name="Wiedmann M."/>
        </authorList>
    </citation>
    <scope>NUCLEOTIDE SEQUENCE [LARGE SCALE GENOMIC DNA]</scope>
    <source>
        <strain evidence="1 2">FSL L7-0741</strain>
    </source>
</reference>
<dbReference type="RefSeq" id="WP_185527959.1">
    <property type="nucleotide sequence ID" value="NZ_JAARWN010000027.1"/>
</dbReference>